<feature type="binding site" evidence="15">
    <location>
        <position position="504"/>
    </location>
    <ligand>
        <name>Zn(2+)</name>
        <dbReference type="ChEBI" id="CHEBI:29105"/>
        <note>catalytic</note>
    </ligand>
</feature>
<dbReference type="InterPro" id="IPR003959">
    <property type="entry name" value="ATPase_AAA_core"/>
</dbReference>
<evidence type="ECO:0000256" key="4">
    <source>
        <dbReference type="ARBA" id="ARBA00022670"/>
    </source>
</evidence>
<evidence type="ECO:0000256" key="3">
    <source>
        <dbReference type="ARBA" id="ARBA00022475"/>
    </source>
</evidence>
<dbReference type="FunFam" id="1.20.58.760:FF:000001">
    <property type="entry name" value="ATP-dependent zinc metalloprotease FtsH"/>
    <property type="match status" value="1"/>
</dbReference>
<feature type="binding site" evidence="15">
    <location>
        <position position="432"/>
    </location>
    <ligand>
        <name>Zn(2+)</name>
        <dbReference type="ChEBI" id="CHEBI:29105"/>
        <note>catalytic</note>
    </ligand>
</feature>
<evidence type="ECO:0000259" key="18">
    <source>
        <dbReference type="SMART" id="SM00382"/>
    </source>
</evidence>
<keyword evidence="9 15" id="KW-0862">Zinc</keyword>
<dbReference type="AlphaFoldDB" id="A0A4Q7NB82"/>
<evidence type="ECO:0000256" key="17">
    <source>
        <dbReference type="SAM" id="MobiDB-lite"/>
    </source>
</evidence>
<keyword evidence="8 15" id="KW-0378">Hydrolase</keyword>
<evidence type="ECO:0000313" key="19">
    <source>
        <dbReference type="EMBL" id="RZS79429.1"/>
    </source>
</evidence>
<comment type="cofactor">
    <cofactor evidence="15">
        <name>Zn(2+)</name>
        <dbReference type="ChEBI" id="CHEBI:29105"/>
    </cofactor>
    <text evidence="15">Binds 1 zinc ion per subunit.</text>
</comment>
<evidence type="ECO:0000313" key="20">
    <source>
        <dbReference type="Proteomes" id="UP000293638"/>
    </source>
</evidence>
<accession>A0A4Q7NB82</accession>
<feature type="transmembrane region" description="Helical" evidence="15">
    <location>
        <begin position="12"/>
        <end position="28"/>
    </location>
</feature>
<keyword evidence="4 15" id="KW-0645">Protease</keyword>
<dbReference type="InterPro" id="IPR005936">
    <property type="entry name" value="FtsH"/>
</dbReference>
<dbReference type="FunFam" id="3.40.50.300:FF:000001">
    <property type="entry name" value="ATP-dependent zinc metalloprotease FtsH"/>
    <property type="match status" value="1"/>
</dbReference>
<evidence type="ECO:0000256" key="15">
    <source>
        <dbReference type="HAMAP-Rule" id="MF_01458"/>
    </source>
</evidence>
<evidence type="ECO:0000256" key="2">
    <source>
        <dbReference type="ARBA" id="ARBA00010044"/>
    </source>
</evidence>
<dbReference type="FunFam" id="1.10.8.60:FF:000001">
    <property type="entry name" value="ATP-dependent zinc metalloprotease FtsH"/>
    <property type="match status" value="1"/>
</dbReference>
<evidence type="ECO:0000256" key="9">
    <source>
        <dbReference type="ARBA" id="ARBA00022833"/>
    </source>
</evidence>
<evidence type="ECO:0000256" key="8">
    <source>
        <dbReference type="ARBA" id="ARBA00022801"/>
    </source>
</evidence>
<dbReference type="Gene3D" id="1.10.8.60">
    <property type="match status" value="1"/>
</dbReference>
<dbReference type="OrthoDB" id="9809379at2"/>
<dbReference type="GO" id="GO:0004222">
    <property type="term" value="F:metalloendopeptidase activity"/>
    <property type="evidence" value="ECO:0007669"/>
    <property type="project" value="InterPro"/>
</dbReference>
<gene>
    <name evidence="15" type="primary">ftsH</name>
    <name evidence="19" type="ORF">EV189_3783</name>
</gene>
<comment type="subcellular location">
    <subcellularLocation>
        <location evidence="15">Cell membrane</location>
        <topology evidence="15">Multi-pass membrane protein</topology>
        <orientation evidence="15">Cytoplasmic side</orientation>
    </subcellularLocation>
    <subcellularLocation>
        <location evidence="1">Membrane</location>
    </subcellularLocation>
</comment>
<dbReference type="HAMAP" id="MF_01458">
    <property type="entry name" value="FtsH"/>
    <property type="match status" value="1"/>
</dbReference>
<evidence type="ECO:0000256" key="1">
    <source>
        <dbReference type="ARBA" id="ARBA00004370"/>
    </source>
</evidence>
<dbReference type="GO" id="GO:0008270">
    <property type="term" value="F:zinc ion binding"/>
    <property type="evidence" value="ECO:0007669"/>
    <property type="project" value="UniProtKB-UniRule"/>
</dbReference>
<protein>
    <recommendedName>
        <fullName evidence="15">ATP-dependent zinc metalloprotease FtsH</fullName>
        <ecNumber evidence="15">3.4.24.-</ecNumber>
    </recommendedName>
</protein>
<dbReference type="InterPro" id="IPR003960">
    <property type="entry name" value="ATPase_AAA_CS"/>
</dbReference>
<dbReference type="GO" id="GO:0004176">
    <property type="term" value="F:ATP-dependent peptidase activity"/>
    <property type="evidence" value="ECO:0007669"/>
    <property type="project" value="InterPro"/>
</dbReference>
<organism evidence="19 20">
    <name type="scientific">Motilibacter rhizosphaerae</name>
    <dbReference type="NCBI Taxonomy" id="598652"/>
    <lineage>
        <taxon>Bacteria</taxon>
        <taxon>Bacillati</taxon>
        <taxon>Actinomycetota</taxon>
        <taxon>Actinomycetes</taxon>
        <taxon>Motilibacterales</taxon>
        <taxon>Motilibacteraceae</taxon>
        <taxon>Motilibacter</taxon>
    </lineage>
</organism>
<dbReference type="Pfam" id="PF01434">
    <property type="entry name" value="Peptidase_M41"/>
    <property type="match status" value="1"/>
</dbReference>
<evidence type="ECO:0000256" key="7">
    <source>
        <dbReference type="ARBA" id="ARBA00022741"/>
    </source>
</evidence>
<dbReference type="GO" id="GO:0006508">
    <property type="term" value="P:proteolysis"/>
    <property type="evidence" value="ECO:0007669"/>
    <property type="project" value="UniProtKB-KW"/>
</dbReference>
<dbReference type="Pfam" id="PF17862">
    <property type="entry name" value="AAA_lid_3"/>
    <property type="match status" value="1"/>
</dbReference>
<keyword evidence="13 15" id="KW-0472">Membrane</keyword>
<dbReference type="CDD" id="cd19501">
    <property type="entry name" value="RecA-like_FtsH"/>
    <property type="match status" value="1"/>
</dbReference>
<keyword evidence="10 15" id="KW-0067">ATP-binding</keyword>
<evidence type="ECO:0000256" key="14">
    <source>
        <dbReference type="ARBA" id="ARBA00061570"/>
    </source>
</evidence>
<feature type="binding site" evidence="15">
    <location>
        <begin position="206"/>
        <end position="213"/>
    </location>
    <ligand>
        <name>ATP</name>
        <dbReference type="ChEBI" id="CHEBI:30616"/>
    </ligand>
</feature>
<dbReference type="InterPro" id="IPR027417">
    <property type="entry name" value="P-loop_NTPase"/>
</dbReference>
<dbReference type="GO" id="GO:0030163">
    <property type="term" value="P:protein catabolic process"/>
    <property type="evidence" value="ECO:0007669"/>
    <property type="project" value="UniProtKB-UniRule"/>
</dbReference>
<dbReference type="EMBL" id="SGXD01000006">
    <property type="protein sequence ID" value="RZS79429.1"/>
    <property type="molecule type" value="Genomic_DNA"/>
</dbReference>
<keyword evidence="6 15" id="KW-0479">Metal-binding</keyword>
<feature type="transmembrane region" description="Helical" evidence="15">
    <location>
        <begin position="113"/>
        <end position="134"/>
    </location>
</feature>
<evidence type="ECO:0000256" key="6">
    <source>
        <dbReference type="ARBA" id="ARBA00022723"/>
    </source>
</evidence>
<dbReference type="RefSeq" id="WP_130494505.1">
    <property type="nucleotide sequence ID" value="NZ_SGXD01000006.1"/>
</dbReference>
<keyword evidence="3 15" id="KW-1003">Cell membrane</keyword>
<feature type="domain" description="AAA+ ATPase" evidence="18">
    <location>
        <begin position="198"/>
        <end position="337"/>
    </location>
</feature>
<dbReference type="PANTHER" id="PTHR23076">
    <property type="entry name" value="METALLOPROTEASE M41 FTSH"/>
    <property type="match status" value="1"/>
</dbReference>
<dbReference type="InterPro" id="IPR003593">
    <property type="entry name" value="AAA+_ATPase"/>
</dbReference>
<dbReference type="SUPFAM" id="SSF52540">
    <property type="entry name" value="P-loop containing nucleoside triphosphate hydrolases"/>
    <property type="match status" value="1"/>
</dbReference>
<name>A0A4Q7NB82_9ACTN</name>
<evidence type="ECO:0000256" key="10">
    <source>
        <dbReference type="ARBA" id="ARBA00022840"/>
    </source>
</evidence>
<keyword evidence="20" id="KW-1185">Reference proteome</keyword>
<evidence type="ECO:0000256" key="12">
    <source>
        <dbReference type="ARBA" id="ARBA00023049"/>
    </source>
</evidence>
<dbReference type="GO" id="GO:0005524">
    <property type="term" value="F:ATP binding"/>
    <property type="evidence" value="ECO:0007669"/>
    <property type="project" value="UniProtKB-UniRule"/>
</dbReference>
<dbReference type="GO" id="GO:0005886">
    <property type="term" value="C:plasma membrane"/>
    <property type="evidence" value="ECO:0007669"/>
    <property type="project" value="UniProtKB-SubCell"/>
</dbReference>
<comment type="similarity">
    <text evidence="14 15">In the central section; belongs to the AAA ATPase family.</text>
</comment>
<dbReference type="Gene3D" id="3.40.50.300">
    <property type="entry name" value="P-loop containing nucleotide triphosphate hydrolases"/>
    <property type="match status" value="1"/>
</dbReference>
<keyword evidence="7 15" id="KW-0547">Nucleotide-binding</keyword>
<dbReference type="PANTHER" id="PTHR23076:SF97">
    <property type="entry name" value="ATP-DEPENDENT ZINC METALLOPROTEASE YME1L1"/>
    <property type="match status" value="1"/>
</dbReference>
<feature type="active site" evidence="15">
    <location>
        <position position="429"/>
    </location>
</feature>
<feature type="binding site" evidence="15">
    <location>
        <position position="428"/>
    </location>
    <ligand>
        <name>Zn(2+)</name>
        <dbReference type="ChEBI" id="CHEBI:29105"/>
        <note>catalytic</note>
    </ligand>
</feature>
<comment type="similarity">
    <text evidence="2 15">In the C-terminal section; belongs to the peptidase M41 family.</text>
</comment>
<evidence type="ECO:0000256" key="11">
    <source>
        <dbReference type="ARBA" id="ARBA00022989"/>
    </source>
</evidence>
<dbReference type="GO" id="GO:0016887">
    <property type="term" value="F:ATP hydrolysis activity"/>
    <property type="evidence" value="ECO:0007669"/>
    <property type="project" value="UniProtKB-UniRule"/>
</dbReference>
<evidence type="ECO:0000256" key="13">
    <source>
        <dbReference type="ARBA" id="ARBA00023136"/>
    </source>
</evidence>
<dbReference type="SMART" id="SM00382">
    <property type="entry name" value="AAA"/>
    <property type="match status" value="1"/>
</dbReference>
<reference evidence="19 20" key="1">
    <citation type="submission" date="2019-02" db="EMBL/GenBank/DDBJ databases">
        <title>Genomic Encyclopedia of Type Strains, Phase IV (KMG-IV): sequencing the most valuable type-strain genomes for metagenomic binning, comparative biology and taxonomic classification.</title>
        <authorList>
            <person name="Goeker M."/>
        </authorList>
    </citation>
    <scope>NUCLEOTIDE SEQUENCE [LARGE SCALE GENOMIC DNA]</scope>
    <source>
        <strain evidence="19 20">DSM 45622</strain>
    </source>
</reference>
<dbReference type="InterPro" id="IPR000642">
    <property type="entry name" value="Peptidase_M41"/>
</dbReference>
<dbReference type="Pfam" id="PF06480">
    <property type="entry name" value="FtsH_ext"/>
    <property type="match status" value="1"/>
</dbReference>
<dbReference type="SUPFAM" id="SSF140990">
    <property type="entry name" value="FtsH protease domain-like"/>
    <property type="match status" value="1"/>
</dbReference>
<comment type="similarity">
    <text evidence="16">Belongs to the AAA ATPase family.</text>
</comment>
<dbReference type="InterPro" id="IPR041569">
    <property type="entry name" value="AAA_lid_3"/>
</dbReference>
<dbReference type="Pfam" id="PF00004">
    <property type="entry name" value="AAA"/>
    <property type="match status" value="1"/>
</dbReference>
<dbReference type="InterPro" id="IPR037219">
    <property type="entry name" value="Peptidase_M41-like"/>
</dbReference>
<comment type="function">
    <text evidence="15">Acts as a processive, ATP-dependent zinc metallopeptidase for both cytoplasmic and membrane proteins. Plays a role in the quality control of integral membrane proteins.</text>
</comment>
<comment type="subunit">
    <text evidence="15">Homohexamer.</text>
</comment>
<keyword evidence="12 15" id="KW-0482">Metalloprotease</keyword>
<dbReference type="PROSITE" id="PS00674">
    <property type="entry name" value="AAA"/>
    <property type="match status" value="1"/>
</dbReference>
<dbReference type="NCBIfam" id="TIGR01241">
    <property type="entry name" value="FtsH_fam"/>
    <property type="match status" value="1"/>
</dbReference>
<dbReference type="Proteomes" id="UP000293638">
    <property type="component" value="Unassembled WGS sequence"/>
</dbReference>
<sequence>MDLKRFFRGPVFWVLLAVLAAVLVMTTIRSSGGYKTVDTQSALDAINRDQVQSAKLVDRDQRLELTLKKGQEVDGADKVRASYVDMQQVSIVQQLQTHQPSEGWDVEVPRQSWFVSLLLTVLPILLIFVVFLFVMNSMQGGGSRVMNFGKSKAKVVSKDTPKTTFADVAGADEAVEELQEIKEFLENPAKFQAIGAKIPKGVLLYGPPGTGKTLLARAVAGEAGVPFYSISGSDFVEMFVGVGASRVRDLFEQAKTNAPAIVFIDEIDAVGRHRGAGLGGGHDEREQTLNQLLVEMDGFDVKGGVILIAATNRPDILDPALLRPGRFDRQIAVESPDLNGRHKILQVHARGKPIDPSVDLMAVARRTPGFTGADLANVLNEAALLTARSDQKLIGPYAMDEAIDRVVAGPQKKTRLMSDKEKKLTAYHEGGHALVAAALPNTDPVHKVTILPRGRALGYTMVLPDDDKYSTTRNEMLDQLAYMLGGRAAEELVFADPTTGAANDIEKATGVARAMVTQYGMTQRIGAIKLGQTNGEPFLGRDMGHQRDYSEEVASVVDSEVRGLIEAAHEEAWQILSDNRDILDRLVLELMEKETLNKEQIAEVFSDVRRRAPRPAWTGSPKFRPGDGPVLTRKERELVANGHAPNGRLEKSMGTGAPTDVPGGPLPTEG</sequence>
<evidence type="ECO:0000256" key="5">
    <source>
        <dbReference type="ARBA" id="ARBA00022692"/>
    </source>
</evidence>
<dbReference type="Gene3D" id="1.20.58.760">
    <property type="entry name" value="Peptidase M41"/>
    <property type="match status" value="1"/>
</dbReference>
<proteinExistence type="inferred from homology"/>
<keyword evidence="5 15" id="KW-0812">Transmembrane</keyword>
<evidence type="ECO:0000256" key="16">
    <source>
        <dbReference type="RuleBase" id="RU003651"/>
    </source>
</evidence>
<dbReference type="EC" id="3.4.24.-" evidence="15"/>
<dbReference type="InterPro" id="IPR011546">
    <property type="entry name" value="Pept_M41_FtsH_extracell"/>
</dbReference>
<feature type="region of interest" description="Disordered" evidence="17">
    <location>
        <begin position="639"/>
        <end position="670"/>
    </location>
</feature>
<keyword evidence="11 15" id="KW-1133">Transmembrane helix</keyword>
<comment type="caution">
    <text evidence="19">The sequence shown here is derived from an EMBL/GenBank/DDBJ whole genome shotgun (WGS) entry which is preliminary data.</text>
</comment>